<keyword evidence="1" id="KW-0472">Membrane</keyword>
<evidence type="ECO:0000256" key="2">
    <source>
        <dbReference type="SAM" id="SignalP"/>
    </source>
</evidence>
<feature type="chain" id="PRO_5043430044" description="Chemosensory protein" evidence="2">
    <location>
        <begin position="20"/>
        <end position="258"/>
    </location>
</feature>
<evidence type="ECO:0008006" key="5">
    <source>
        <dbReference type="Google" id="ProtNLM"/>
    </source>
</evidence>
<keyword evidence="2" id="KW-0732">Signal</keyword>
<keyword evidence="1" id="KW-1133">Transmembrane helix</keyword>
<proteinExistence type="predicted"/>
<dbReference type="EMBL" id="JAPXFL010000010">
    <property type="protein sequence ID" value="KAK9500188.1"/>
    <property type="molecule type" value="Genomic_DNA"/>
</dbReference>
<evidence type="ECO:0000313" key="3">
    <source>
        <dbReference type="EMBL" id="KAK9500188.1"/>
    </source>
</evidence>
<dbReference type="AlphaFoldDB" id="A0AAW1CMQ3"/>
<dbReference type="Gene3D" id="1.10.2080.10">
    <property type="entry name" value="Insect odorant-binding protein A10/Ejaculatory bulb-specific protein 3"/>
    <property type="match status" value="2"/>
</dbReference>
<dbReference type="SUPFAM" id="SSF100910">
    <property type="entry name" value="Chemosensory protein Csp2"/>
    <property type="match status" value="2"/>
</dbReference>
<dbReference type="InterPro" id="IPR036682">
    <property type="entry name" value="OS_D_A10/PebIII_sf"/>
</dbReference>
<feature type="transmembrane region" description="Helical" evidence="1">
    <location>
        <begin position="130"/>
        <end position="148"/>
    </location>
</feature>
<protein>
    <recommendedName>
        <fullName evidence="5">Chemosensory protein</fullName>
    </recommendedName>
</protein>
<organism evidence="3 4">
    <name type="scientific">Rhynocoris fuscipes</name>
    <dbReference type="NCBI Taxonomy" id="488301"/>
    <lineage>
        <taxon>Eukaryota</taxon>
        <taxon>Metazoa</taxon>
        <taxon>Ecdysozoa</taxon>
        <taxon>Arthropoda</taxon>
        <taxon>Hexapoda</taxon>
        <taxon>Insecta</taxon>
        <taxon>Pterygota</taxon>
        <taxon>Neoptera</taxon>
        <taxon>Paraneoptera</taxon>
        <taxon>Hemiptera</taxon>
        <taxon>Heteroptera</taxon>
        <taxon>Panheteroptera</taxon>
        <taxon>Cimicomorpha</taxon>
        <taxon>Reduviidae</taxon>
        <taxon>Harpactorinae</taxon>
        <taxon>Harpactorini</taxon>
        <taxon>Rhynocoris</taxon>
    </lineage>
</organism>
<name>A0AAW1CMQ3_9HEMI</name>
<gene>
    <name evidence="3" type="ORF">O3M35_001494</name>
</gene>
<sequence>MKPVTLVICFLGVLGVSLAASTYTTQYDNIDIDSVLNNDRVYKRYYDCLTNKGKCTAEGKELKERLPDALKTGCSKCTDKQKQGLEKVVKFLKTNKPKDFDELARLYDPNDKYKDQHKRVKIVINICSEMLKVQLIIVVILLGTICLAQKRYTTKYDRLDLDELLNNDRIYKRYFDCLTRQGKCTPDAKELRDTLPDALKTACAKCSERQKAGAEKVIKFLLKNKPTDFVELEKVYDPKGEYRKRYQQVAREKGIVLP</sequence>
<feature type="signal peptide" evidence="2">
    <location>
        <begin position="1"/>
        <end position="19"/>
    </location>
</feature>
<dbReference type="Pfam" id="PF03392">
    <property type="entry name" value="OS-D"/>
    <property type="match status" value="2"/>
</dbReference>
<dbReference type="PANTHER" id="PTHR11257:SF12">
    <property type="entry name" value="EJACULATORY BULB-SPECIFIC PROTEIN 3-RELATED"/>
    <property type="match status" value="1"/>
</dbReference>
<keyword evidence="4" id="KW-1185">Reference proteome</keyword>
<dbReference type="Proteomes" id="UP001461498">
    <property type="component" value="Unassembled WGS sequence"/>
</dbReference>
<evidence type="ECO:0000256" key="1">
    <source>
        <dbReference type="SAM" id="Phobius"/>
    </source>
</evidence>
<evidence type="ECO:0000313" key="4">
    <source>
        <dbReference type="Proteomes" id="UP001461498"/>
    </source>
</evidence>
<reference evidence="3 4" key="1">
    <citation type="submission" date="2022-12" db="EMBL/GenBank/DDBJ databases">
        <title>Chromosome-level genome assembly of true bugs.</title>
        <authorList>
            <person name="Ma L."/>
            <person name="Li H."/>
        </authorList>
    </citation>
    <scope>NUCLEOTIDE SEQUENCE [LARGE SCALE GENOMIC DNA]</scope>
    <source>
        <strain evidence="3">Lab_2022b</strain>
    </source>
</reference>
<accession>A0AAW1CMQ3</accession>
<dbReference type="PANTHER" id="PTHR11257">
    <property type="entry name" value="CHEMOSENSORY PROTEIN-RELATED"/>
    <property type="match status" value="1"/>
</dbReference>
<comment type="caution">
    <text evidence="3">The sequence shown here is derived from an EMBL/GenBank/DDBJ whole genome shotgun (WGS) entry which is preliminary data.</text>
</comment>
<keyword evidence="1" id="KW-0812">Transmembrane</keyword>
<dbReference type="InterPro" id="IPR005055">
    <property type="entry name" value="A10/PebIII"/>
</dbReference>